<accession>A0A2K8UCM5</accession>
<gene>
    <name evidence="1" type="ORF">THSYN_22020</name>
</gene>
<protein>
    <recommendedName>
        <fullName evidence="3">DUF2281 domain-containing protein</fullName>
    </recommendedName>
</protein>
<name>A0A2K8UCM5_9GAMM</name>
<dbReference type="EMBL" id="CP020370">
    <property type="protein sequence ID" value="AUB83352.1"/>
    <property type="molecule type" value="Genomic_DNA"/>
</dbReference>
<dbReference type="AlphaFoldDB" id="A0A2K8UCM5"/>
<reference evidence="1 2" key="1">
    <citation type="submission" date="2017-03" db="EMBL/GenBank/DDBJ databases">
        <title>Complete genome sequence of Candidatus 'Thiodictyon syntrophicum' sp. nov. strain Cad16T, a photolithoautotroph purple sulfur bacterium isolated from an alpine meromictic lake.</title>
        <authorList>
            <person name="Luedin S.M."/>
            <person name="Pothier J.F."/>
            <person name="Danza F."/>
            <person name="Storelli N."/>
            <person name="Wittwer M."/>
            <person name="Tonolla M."/>
        </authorList>
    </citation>
    <scope>NUCLEOTIDE SEQUENCE [LARGE SCALE GENOMIC DNA]</scope>
    <source>
        <strain evidence="1 2">Cad16T</strain>
    </source>
</reference>
<dbReference type="OrthoDB" id="5572104at2"/>
<sequence>MMPTLADLICEETKTLAEAQALEVQDFIGHLKHKTGAAKPSDASAETAEADGDWAEFETLAGTWSGKFTRDACYDRPMLP</sequence>
<organism evidence="1 2">
    <name type="scientific">Candidatus Thiodictyon syntrophicum</name>
    <dbReference type="NCBI Taxonomy" id="1166950"/>
    <lineage>
        <taxon>Bacteria</taxon>
        <taxon>Pseudomonadati</taxon>
        <taxon>Pseudomonadota</taxon>
        <taxon>Gammaproteobacteria</taxon>
        <taxon>Chromatiales</taxon>
        <taxon>Chromatiaceae</taxon>
        <taxon>Thiodictyon</taxon>
    </lineage>
</organism>
<evidence type="ECO:0008006" key="3">
    <source>
        <dbReference type="Google" id="ProtNLM"/>
    </source>
</evidence>
<dbReference type="KEGG" id="tsy:THSYN_22020"/>
<evidence type="ECO:0000313" key="2">
    <source>
        <dbReference type="Proteomes" id="UP000232638"/>
    </source>
</evidence>
<dbReference type="Proteomes" id="UP000232638">
    <property type="component" value="Chromosome"/>
</dbReference>
<keyword evidence="2" id="KW-1185">Reference proteome</keyword>
<evidence type="ECO:0000313" key="1">
    <source>
        <dbReference type="EMBL" id="AUB83352.1"/>
    </source>
</evidence>
<proteinExistence type="predicted"/>